<dbReference type="NCBIfam" id="TIGR01509">
    <property type="entry name" value="HAD-SF-IA-v3"/>
    <property type="match status" value="1"/>
</dbReference>
<dbReference type="InterPro" id="IPR023214">
    <property type="entry name" value="HAD_sf"/>
</dbReference>
<accession>A0A179SDH7</accession>
<evidence type="ECO:0000313" key="2">
    <source>
        <dbReference type="Proteomes" id="UP000078316"/>
    </source>
</evidence>
<dbReference type="STRING" id="427683.A5481_07865"/>
<dbReference type="Gene3D" id="1.10.150.240">
    <property type="entry name" value="Putative phosphatase, domain 2"/>
    <property type="match status" value="1"/>
</dbReference>
<dbReference type="GO" id="GO:0005829">
    <property type="term" value="C:cytosol"/>
    <property type="evidence" value="ECO:0007669"/>
    <property type="project" value="TreeGrafter"/>
</dbReference>
<name>A0A179SDH7_9HYPH</name>
<dbReference type="PANTHER" id="PTHR43434">
    <property type="entry name" value="PHOSPHOGLYCOLATE PHOSPHATASE"/>
    <property type="match status" value="1"/>
</dbReference>
<dbReference type="AlphaFoldDB" id="A0A179SDH7"/>
<dbReference type="PANTHER" id="PTHR43434:SF16">
    <property type="entry name" value="BLL8046 PROTEIN"/>
    <property type="match status" value="1"/>
</dbReference>
<dbReference type="InterPro" id="IPR050155">
    <property type="entry name" value="HAD-like_hydrolase_sf"/>
</dbReference>
<sequence length="223" mass="24012">MRNLIFDIDGTLLDSVDLHAEAWAEAFRAFGIAVPVDAVRGQIGKGGDQLMPVFVPEERLEREGETIETFRSELFTRDYLPKVRPFPGVRALFERLKAEGHVLALASSGKADEVARYQEIAGIRDLVDVATNSDEAERSKPHPDIFDAALARLGHPARGQAVVIGDSPYDAEAAVKAGLPVIGVLCGGFPEADLSAAGCAAIYRDPQDLLDGYASSPLRRGMP</sequence>
<dbReference type="SUPFAM" id="SSF56784">
    <property type="entry name" value="HAD-like"/>
    <property type="match status" value="1"/>
</dbReference>
<keyword evidence="1" id="KW-0378">Hydrolase</keyword>
<evidence type="ECO:0000313" key="1">
    <source>
        <dbReference type="EMBL" id="OAS25910.1"/>
    </source>
</evidence>
<dbReference type="InterPro" id="IPR041492">
    <property type="entry name" value="HAD_2"/>
</dbReference>
<dbReference type="GO" id="GO:0006281">
    <property type="term" value="P:DNA repair"/>
    <property type="evidence" value="ECO:0007669"/>
    <property type="project" value="TreeGrafter"/>
</dbReference>
<reference evidence="1 2" key="1">
    <citation type="submission" date="2016-04" db="EMBL/GenBank/DDBJ databases">
        <authorList>
            <person name="Evans L.H."/>
            <person name="Alamgir A."/>
            <person name="Owens N."/>
            <person name="Weber N.D."/>
            <person name="Virtaneva K."/>
            <person name="Barbian K."/>
            <person name="Babar A."/>
            <person name="Rosenke K."/>
        </authorList>
    </citation>
    <scope>NUCLEOTIDE SEQUENCE [LARGE SCALE GENOMIC DNA]</scope>
    <source>
        <strain evidence="1 2">PMB02</strain>
    </source>
</reference>
<comment type="caution">
    <text evidence="1">The sequence shown here is derived from an EMBL/GenBank/DDBJ whole genome shotgun (WGS) entry which is preliminary data.</text>
</comment>
<dbReference type="SFLD" id="SFLDG01135">
    <property type="entry name" value="C1.5.6:_HAD__Beta-PGM__Phospha"/>
    <property type="match status" value="1"/>
</dbReference>
<dbReference type="OrthoDB" id="9793014at2"/>
<organism evidence="1 2">
    <name type="scientific">Methylobacterium platani</name>
    <dbReference type="NCBI Taxonomy" id="427683"/>
    <lineage>
        <taxon>Bacteria</taxon>
        <taxon>Pseudomonadati</taxon>
        <taxon>Pseudomonadota</taxon>
        <taxon>Alphaproteobacteria</taxon>
        <taxon>Hyphomicrobiales</taxon>
        <taxon>Methylobacteriaceae</taxon>
        <taxon>Methylobacterium</taxon>
    </lineage>
</organism>
<gene>
    <name evidence="1" type="ORF">A5481_07865</name>
</gene>
<dbReference type="PRINTS" id="PR00413">
    <property type="entry name" value="HADHALOGNASE"/>
</dbReference>
<proteinExistence type="predicted"/>
<protein>
    <submittedName>
        <fullName evidence="1">HAD family hydrolase</fullName>
    </submittedName>
</protein>
<dbReference type="InterPro" id="IPR036412">
    <property type="entry name" value="HAD-like_sf"/>
</dbReference>
<dbReference type="SFLD" id="SFLDS00003">
    <property type="entry name" value="Haloacid_Dehalogenase"/>
    <property type="match status" value="1"/>
</dbReference>
<dbReference type="GO" id="GO:0008967">
    <property type="term" value="F:phosphoglycolate phosphatase activity"/>
    <property type="evidence" value="ECO:0007669"/>
    <property type="project" value="TreeGrafter"/>
</dbReference>
<dbReference type="Gene3D" id="3.40.50.1000">
    <property type="entry name" value="HAD superfamily/HAD-like"/>
    <property type="match status" value="1"/>
</dbReference>
<dbReference type="SFLD" id="SFLDG01129">
    <property type="entry name" value="C1.5:_HAD__Beta-PGM__Phosphata"/>
    <property type="match status" value="1"/>
</dbReference>
<dbReference type="InterPro" id="IPR006439">
    <property type="entry name" value="HAD-SF_hydro_IA"/>
</dbReference>
<dbReference type="EMBL" id="LWHQ01000015">
    <property type="protein sequence ID" value="OAS25910.1"/>
    <property type="molecule type" value="Genomic_DNA"/>
</dbReference>
<dbReference type="Pfam" id="PF13419">
    <property type="entry name" value="HAD_2"/>
    <property type="match status" value="1"/>
</dbReference>
<dbReference type="InterPro" id="IPR023198">
    <property type="entry name" value="PGP-like_dom2"/>
</dbReference>
<dbReference type="Proteomes" id="UP000078316">
    <property type="component" value="Unassembled WGS sequence"/>
</dbReference>